<dbReference type="RefSeq" id="WP_220115797.1">
    <property type="nucleotide sequence ID" value="NZ_JAHZUY010000003.1"/>
</dbReference>
<accession>A0ABS7EY68</accession>
<name>A0ABS7EY68_9PROT</name>
<evidence type="ECO:0000313" key="2">
    <source>
        <dbReference type="EMBL" id="MBW8268290.1"/>
    </source>
</evidence>
<proteinExistence type="predicted"/>
<evidence type="ECO:0000256" key="1">
    <source>
        <dbReference type="SAM" id="MobiDB-lite"/>
    </source>
</evidence>
<gene>
    <name evidence="2" type="ORF">K1J50_02200</name>
</gene>
<dbReference type="Proteomes" id="UP001519924">
    <property type="component" value="Unassembled WGS sequence"/>
</dbReference>
<protein>
    <submittedName>
        <fullName evidence="2">Uncharacterized protein</fullName>
    </submittedName>
</protein>
<feature type="region of interest" description="Disordered" evidence="1">
    <location>
        <begin position="1"/>
        <end position="60"/>
    </location>
</feature>
<sequence>MHPFPWRFPFVHETADPPAGGGGGGEPAAAPEAAAGPHSDRGGDPNGTRAPAAPDWLHAAPERPDWLPETFYDPERKGIRVDALANSYRELQGRFSQKNETLKAEVLKELRAGVPETPEGYSFEIPKELVPEGFEVQQPPADDPLLGEARKVLHELGAKPEQWRRLIGAFVRWQVAQAPDLEAERQKIGEGAEERIAAVDMWLARQLPEEQYRALMGAATSAPFVLAMESLMRKATGGAAGGLPAGLPGGGEGQMTGEKARELMRHPDYNHPEKGEPMRRAVYEFLKAGGQIPRTLHRPSI</sequence>
<keyword evidence="3" id="KW-1185">Reference proteome</keyword>
<feature type="compositionally biased region" description="Low complexity" evidence="1">
    <location>
        <begin position="27"/>
        <end position="37"/>
    </location>
</feature>
<evidence type="ECO:0000313" key="3">
    <source>
        <dbReference type="Proteomes" id="UP001519924"/>
    </source>
</evidence>
<comment type="caution">
    <text evidence="2">The sequence shown here is derived from an EMBL/GenBank/DDBJ whole genome shotgun (WGS) entry which is preliminary data.</text>
</comment>
<dbReference type="EMBL" id="JAHZUY010000003">
    <property type="protein sequence ID" value="MBW8268290.1"/>
    <property type="molecule type" value="Genomic_DNA"/>
</dbReference>
<organism evidence="2 3">
    <name type="scientific">Caldovatus aquaticus</name>
    <dbReference type="NCBI Taxonomy" id="2865671"/>
    <lineage>
        <taxon>Bacteria</taxon>
        <taxon>Pseudomonadati</taxon>
        <taxon>Pseudomonadota</taxon>
        <taxon>Alphaproteobacteria</taxon>
        <taxon>Acetobacterales</taxon>
        <taxon>Roseomonadaceae</taxon>
        <taxon>Caldovatus</taxon>
    </lineage>
</organism>
<reference evidence="2 3" key="1">
    <citation type="submission" date="2021-08" db="EMBL/GenBank/DDBJ databases">
        <title>Caldovatus sediminis gen. nov., sp. nov., a moderately thermophilic bacterium isolated from a hot spring.</title>
        <authorList>
            <person name="Hu C.-J."/>
            <person name="Li W.-J."/>
            <person name="Xian W.-D."/>
        </authorList>
    </citation>
    <scope>NUCLEOTIDE SEQUENCE [LARGE SCALE GENOMIC DNA]</scope>
    <source>
        <strain evidence="2 3">SYSU G05006</strain>
    </source>
</reference>